<organism evidence="1 2">
    <name type="scientific">Clostridium punense</name>
    <dbReference type="NCBI Taxonomy" id="1054297"/>
    <lineage>
        <taxon>Bacteria</taxon>
        <taxon>Bacillati</taxon>
        <taxon>Bacillota</taxon>
        <taxon>Clostridia</taxon>
        <taxon>Eubacteriales</taxon>
        <taxon>Clostridiaceae</taxon>
        <taxon>Clostridium</taxon>
    </lineage>
</organism>
<protein>
    <submittedName>
        <fullName evidence="1">Flagellar protein FlaG</fullName>
    </submittedName>
</protein>
<gene>
    <name evidence="1" type="ORF">J2Z44_001627</name>
</gene>
<dbReference type="InterPro" id="IPR035924">
    <property type="entry name" value="FlaG-like_sf"/>
</dbReference>
<dbReference type="Proteomes" id="UP001519308">
    <property type="component" value="Unassembled WGS sequence"/>
</dbReference>
<dbReference type="EMBL" id="JAGGLL010000010">
    <property type="protein sequence ID" value="MBP2021831.1"/>
    <property type="molecule type" value="Genomic_DNA"/>
</dbReference>
<dbReference type="PANTHER" id="PTHR37166">
    <property type="entry name" value="PROTEIN FLAG"/>
    <property type="match status" value="1"/>
</dbReference>
<keyword evidence="1" id="KW-0966">Cell projection</keyword>
<keyword evidence="1" id="KW-0282">Flagellum</keyword>
<dbReference type="RefSeq" id="WP_021282972.1">
    <property type="nucleotide sequence ID" value="NZ_JAGGLL010000010.1"/>
</dbReference>
<dbReference type="InterPro" id="IPR005186">
    <property type="entry name" value="FlaG"/>
</dbReference>
<comment type="caution">
    <text evidence="1">The sequence shown here is derived from an EMBL/GenBank/DDBJ whole genome shotgun (WGS) entry which is preliminary data.</text>
</comment>
<dbReference type="Pfam" id="PF03646">
    <property type="entry name" value="FlaG"/>
    <property type="match status" value="1"/>
</dbReference>
<keyword evidence="2" id="KW-1185">Reference proteome</keyword>
<dbReference type="Gene3D" id="3.30.160.170">
    <property type="entry name" value="FlaG-like"/>
    <property type="match status" value="1"/>
</dbReference>
<dbReference type="PANTHER" id="PTHR37166:SF1">
    <property type="entry name" value="PROTEIN FLAG"/>
    <property type="match status" value="1"/>
</dbReference>
<keyword evidence="1" id="KW-0969">Cilium</keyword>
<accession>A0ABS4K3K7</accession>
<proteinExistence type="predicted"/>
<evidence type="ECO:0000313" key="1">
    <source>
        <dbReference type="EMBL" id="MBP2021831.1"/>
    </source>
</evidence>
<evidence type="ECO:0000313" key="2">
    <source>
        <dbReference type="Proteomes" id="UP001519308"/>
    </source>
</evidence>
<sequence>MGISEIGVGRPIEMDNYSFIIKNEQAAKPEIDNKTEFEFLENREYTEAEVQDAVRYINRFFGDSHAILRYERHEKSNIMILKLVDEETQEVLKEIPPEKIIDMVDRICELVGLAVDKKA</sequence>
<reference evidence="1 2" key="1">
    <citation type="submission" date="2021-03" db="EMBL/GenBank/DDBJ databases">
        <title>Genomic Encyclopedia of Type Strains, Phase IV (KMG-IV): sequencing the most valuable type-strain genomes for metagenomic binning, comparative biology and taxonomic classification.</title>
        <authorList>
            <person name="Goeker M."/>
        </authorList>
    </citation>
    <scope>NUCLEOTIDE SEQUENCE [LARGE SCALE GENOMIC DNA]</scope>
    <source>
        <strain evidence="1 2">DSM 28650</strain>
    </source>
</reference>
<name>A0ABS4K3K7_9CLOT</name>
<dbReference type="SUPFAM" id="SSF160214">
    <property type="entry name" value="FlaG-like"/>
    <property type="match status" value="1"/>
</dbReference>